<dbReference type="CDD" id="cd07718">
    <property type="entry name" value="RNaseZ_ELAC1_ELAC2-C-term-like_MBL-fold"/>
    <property type="match status" value="1"/>
</dbReference>
<dbReference type="OrthoDB" id="527344at2759"/>
<protein>
    <recommendedName>
        <fullName evidence="4">ribonuclease Z</fullName>
        <ecNumber evidence="4">3.1.26.11</ecNumber>
    </recommendedName>
</protein>
<evidence type="ECO:0000256" key="4">
    <source>
        <dbReference type="ARBA" id="ARBA00012477"/>
    </source>
</evidence>
<evidence type="ECO:0000313" key="15">
    <source>
        <dbReference type="Proteomes" id="UP000059188"/>
    </source>
</evidence>
<reference evidence="14 15" key="1">
    <citation type="submission" date="2014-11" db="EMBL/GenBank/DDBJ databases">
        <authorList>
            <person name="Wibberg Daniel"/>
        </authorList>
    </citation>
    <scope>NUCLEOTIDE SEQUENCE [LARGE SCALE GENOMIC DNA]</scope>
    <source>
        <strain evidence="14">Rhizoctonia solani AG1-IB 7/3/14</strain>
    </source>
</reference>
<dbReference type="Pfam" id="PF12706">
    <property type="entry name" value="Lactamase_B_2"/>
    <property type="match status" value="1"/>
</dbReference>
<dbReference type="EMBL" id="LN679145">
    <property type="protein sequence ID" value="CEL60360.1"/>
    <property type="molecule type" value="Genomic_DNA"/>
</dbReference>
<feature type="compositionally biased region" description="Low complexity" evidence="11">
    <location>
        <begin position="163"/>
        <end position="173"/>
    </location>
</feature>
<evidence type="ECO:0000256" key="2">
    <source>
        <dbReference type="ARBA" id="ARBA00001947"/>
    </source>
</evidence>
<keyword evidence="10" id="KW-0862">Zinc</keyword>
<keyword evidence="8" id="KW-0255">Endonuclease</keyword>
<feature type="domain" description="tRNase Z endonuclease" evidence="13">
    <location>
        <begin position="19"/>
        <end position="77"/>
    </location>
</feature>
<feature type="compositionally biased region" description="Basic and acidic residues" evidence="11">
    <location>
        <begin position="175"/>
        <end position="188"/>
    </location>
</feature>
<evidence type="ECO:0000313" key="14">
    <source>
        <dbReference type="EMBL" id="CEL60360.1"/>
    </source>
</evidence>
<proteinExistence type="inferred from homology"/>
<feature type="region of interest" description="Disordered" evidence="11">
    <location>
        <begin position="216"/>
        <end position="249"/>
    </location>
</feature>
<gene>
    <name evidence="14" type="primary">TRZ4</name>
    <name evidence="14" type="ORF">RSOLAG1IB_09578</name>
</gene>
<dbReference type="GO" id="GO:0005739">
    <property type="term" value="C:mitochondrion"/>
    <property type="evidence" value="ECO:0007669"/>
    <property type="project" value="TreeGrafter"/>
</dbReference>
<dbReference type="Pfam" id="PF13691">
    <property type="entry name" value="Lactamase_B_4"/>
    <property type="match status" value="1"/>
</dbReference>
<keyword evidence="5" id="KW-0819">tRNA processing</keyword>
<dbReference type="Proteomes" id="UP000059188">
    <property type="component" value="Unassembled WGS sequence"/>
</dbReference>
<evidence type="ECO:0000259" key="12">
    <source>
        <dbReference type="Pfam" id="PF12706"/>
    </source>
</evidence>
<dbReference type="GO" id="GO:1990180">
    <property type="term" value="P:mitochondrial tRNA 3'-end processing"/>
    <property type="evidence" value="ECO:0007669"/>
    <property type="project" value="TreeGrafter"/>
</dbReference>
<evidence type="ECO:0000256" key="7">
    <source>
        <dbReference type="ARBA" id="ARBA00022723"/>
    </source>
</evidence>
<evidence type="ECO:0000256" key="8">
    <source>
        <dbReference type="ARBA" id="ARBA00022759"/>
    </source>
</evidence>
<feature type="compositionally biased region" description="Polar residues" evidence="11">
    <location>
        <begin position="219"/>
        <end position="236"/>
    </location>
</feature>
<keyword evidence="9 14" id="KW-0378">Hydrolase</keyword>
<sequence>MSPKTRQSANSNMRWHTRVVSGLTADTEPCISVHFDTAHYLFNCGEGTTRSFIQQKYGIKKSKAIFLTQTKISRLGGLTGMLMSLADSGVTDVDVLGPPGLNHFLASARSYVFRDWMSANTTEVTHTQGFEKIYEDTFIQVYAFPISPQVSEDISVPVKRKASGSSLRSSSPKRLVRDNSGDGSDRTRPQHSPNTSTLKGVDADNWRNTIIRDMFPGRSAQNPAPATPNKESSPLGTSRAPRPRRSLNRLPTFEPQTLTSVAYLVVGPEIRGKFDAAAADALGVLKRDRGKLTKGESVTVTVNGAQSVVTPDMCIGKSEAPTGFLIIDCPTTEYISNLPDPKTFRPIQSETSFVLGSIYHRAGPGVLRDSRYQSWVGAVAPSECNHLIASEDFSPNDISFQSSAHLSLVLSELDKDMFFPPRESGPKSEITELADAFEKPQILSPGLVTEMTPPKPPSLKLFSGVNNSLYKEDIAAHARGESLLSTQDQKDSFNNAREQISQLTSSHTHEPAPGDDFCVTTLGTGSALPSKYRNVISTVIQMPEYGSIMLDCGENTWGQLCRRFGTDQTTPENAYSVLADIKCIFVSHIHGDHHMGLLKLLTTRRSLTPAPREPLYLILNRASELCVREYQDLEDIGLDAHNGVRIVQIEKPKTRYSRDNSTGPIPIKLEEITGLLGFNSIEAVPVRHRTNSCFGIVARHNNGWSFAYSGDTMPCDTLAEAGKNVTLLIHEASMADDEWEKAAEKGHSTIGQAMEMGARMNAKYLLLTHFSQRYPKIPVIKSGFTATALAFDYMTISTPHFWKVGSYMGALEKVFESELTADDDVVID</sequence>
<dbReference type="InterPro" id="IPR027794">
    <property type="entry name" value="tRNase_Z_dom"/>
</dbReference>
<comment type="cofactor">
    <cofactor evidence="2">
        <name>Zn(2+)</name>
        <dbReference type="ChEBI" id="CHEBI:29105"/>
    </cofactor>
</comment>
<feature type="domain" description="Metallo-beta-lactamase" evidence="12">
    <location>
        <begin position="548"/>
        <end position="770"/>
    </location>
</feature>
<dbReference type="PANTHER" id="PTHR12553">
    <property type="entry name" value="ZINC PHOSPHODIESTERASE ELAC PROTEIN 2"/>
    <property type="match status" value="1"/>
</dbReference>
<evidence type="ECO:0000256" key="3">
    <source>
        <dbReference type="ARBA" id="ARBA00007823"/>
    </source>
</evidence>
<dbReference type="GO" id="GO:0042781">
    <property type="term" value="F:3'-tRNA processing endoribonuclease activity"/>
    <property type="evidence" value="ECO:0007669"/>
    <property type="project" value="UniProtKB-EC"/>
</dbReference>
<evidence type="ECO:0000256" key="5">
    <source>
        <dbReference type="ARBA" id="ARBA00022694"/>
    </source>
</evidence>
<evidence type="ECO:0000256" key="11">
    <source>
        <dbReference type="SAM" id="MobiDB-lite"/>
    </source>
</evidence>
<dbReference type="GO" id="GO:0046872">
    <property type="term" value="F:metal ion binding"/>
    <property type="evidence" value="ECO:0007669"/>
    <property type="project" value="UniProtKB-KW"/>
</dbReference>
<dbReference type="InterPro" id="IPR047151">
    <property type="entry name" value="RNZ2-like"/>
</dbReference>
<dbReference type="Gene3D" id="3.60.15.10">
    <property type="entry name" value="Ribonuclease Z/Hydroxyacylglutathione hydrolase-like"/>
    <property type="match status" value="2"/>
</dbReference>
<keyword evidence="6" id="KW-0540">Nuclease</keyword>
<keyword evidence="7" id="KW-0479">Metal-binding</keyword>
<evidence type="ECO:0000256" key="10">
    <source>
        <dbReference type="ARBA" id="ARBA00022833"/>
    </source>
</evidence>
<comment type="similarity">
    <text evidence="3">Belongs to the RNase Z family.</text>
</comment>
<dbReference type="EC" id="3.1.26.11" evidence="4"/>
<organism evidence="14 15">
    <name type="scientific">Thanatephorus cucumeris (strain AG1-IB / isolate 7/3/14)</name>
    <name type="common">Lettuce bottom rot fungus</name>
    <name type="synonym">Rhizoctonia solani</name>
    <dbReference type="NCBI Taxonomy" id="1108050"/>
    <lineage>
        <taxon>Eukaryota</taxon>
        <taxon>Fungi</taxon>
        <taxon>Dikarya</taxon>
        <taxon>Basidiomycota</taxon>
        <taxon>Agaricomycotina</taxon>
        <taxon>Agaricomycetes</taxon>
        <taxon>Cantharellales</taxon>
        <taxon>Ceratobasidiaceae</taxon>
        <taxon>Rhizoctonia</taxon>
        <taxon>Rhizoctonia solani AG-1</taxon>
    </lineage>
</organism>
<dbReference type="AlphaFoldDB" id="A0A0B7FRP6"/>
<evidence type="ECO:0000259" key="13">
    <source>
        <dbReference type="Pfam" id="PF13691"/>
    </source>
</evidence>
<dbReference type="InterPro" id="IPR001279">
    <property type="entry name" value="Metallo-B-lactamas"/>
</dbReference>
<accession>A0A0B7FRP6</accession>
<name>A0A0B7FRP6_THACB</name>
<keyword evidence="15" id="KW-1185">Reference proteome</keyword>
<dbReference type="STRING" id="1108050.A0A0B7FRP6"/>
<dbReference type="PANTHER" id="PTHR12553:SF49">
    <property type="entry name" value="ZINC PHOSPHODIESTERASE ELAC PROTEIN 2"/>
    <property type="match status" value="1"/>
</dbReference>
<dbReference type="InterPro" id="IPR036866">
    <property type="entry name" value="RibonucZ/Hydroxyglut_hydro"/>
</dbReference>
<evidence type="ECO:0000256" key="1">
    <source>
        <dbReference type="ARBA" id="ARBA00000402"/>
    </source>
</evidence>
<evidence type="ECO:0000256" key="9">
    <source>
        <dbReference type="ARBA" id="ARBA00022801"/>
    </source>
</evidence>
<evidence type="ECO:0000256" key="6">
    <source>
        <dbReference type="ARBA" id="ARBA00022722"/>
    </source>
</evidence>
<comment type="catalytic activity">
    <reaction evidence="1">
        <text>Endonucleolytic cleavage of RNA, removing extra 3' nucleotides from tRNA precursor, generating 3' termini of tRNAs. A 3'-hydroxy group is left at the tRNA terminus and a 5'-phosphoryl group is left at the trailer molecule.</text>
        <dbReference type="EC" id="3.1.26.11"/>
    </reaction>
</comment>
<feature type="region of interest" description="Disordered" evidence="11">
    <location>
        <begin position="161"/>
        <end position="203"/>
    </location>
</feature>
<dbReference type="SUPFAM" id="SSF56281">
    <property type="entry name" value="Metallo-hydrolase/oxidoreductase"/>
    <property type="match status" value="2"/>
</dbReference>